<dbReference type="InterPro" id="IPR023772">
    <property type="entry name" value="DNA-bd_HTH_TetR-type_CS"/>
</dbReference>
<evidence type="ECO:0000259" key="5">
    <source>
        <dbReference type="PROSITE" id="PS50977"/>
    </source>
</evidence>
<keyword evidence="2 4" id="KW-0238">DNA-binding</keyword>
<dbReference type="STRING" id="1791.GCA_001049355_01504"/>
<keyword evidence="7" id="KW-1185">Reference proteome</keyword>
<evidence type="ECO:0000256" key="4">
    <source>
        <dbReference type="PROSITE-ProRule" id="PRU00335"/>
    </source>
</evidence>
<dbReference type="Proteomes" id="UP000279306">
    <property type="component" value="Chromosome"/>
</dbReference>
<dbReference type="PROSITE" id="PS01081">
    <property type="entry name" value="HTH_TETR_1"/>
    <property type="match status" value="1"/>
</dbReference>
<dbReference type="EMBL" id="LR134356">
    <property type="protein sequence ID" value="VEG58600.1"/>
    <property type="molecule type" value="Genomic_DNA"/>
</dbReference>
<dbReference type="InterPro" id="IPR009057">
    <property type="entry name" value="Homeodomain-like_sf"/>
</dbReference>
<dbReference type="PANTHER" id="PTHR30055">
    <property type="entry name" value="HTH-TYPE TRANSCRIPTIONAL REGULATOR RUTR"/>
    <property type="match status" value="1"/>
</dbReference>
<dbReference type="Pfam" id="PF17754">
    <property type="entry name" value="TetR_C_14"/>
    <property type="match status" value="1"/>
</dbReference>
<organism evidence="6 7">
    <name type="scientific">Mycolicibacterium aurum</name>
    <name type="common">Mycobacterium aurum</name>
    <dbReference type="NCBI Taxonomy" id="1791"/>
    <lineage>
        <taxon>Bacteria</taxon>
        <taxon>Bacillati</taxon>
        <taxon>Actinomycetota</taxon>
        <taxon>Actinomycetes</taxon>
        <taxon>Mycobacteriales</taxon>
        <taxon>Mycobacteriaceae</taxon>
        <taxon>Mycolicibacterium</taxon>
    </lineage>
</organism>
<dbReference type="GO" id="GO:0000976">
    <property type="term" value="F:transcription cis-regulatory region binding"/>
    <property type="evidence" value="ECO:0007669"/>
    <property type="project" value="TreeGrafter"/>
</dbReference>
<evidence type="ECO:0000256" key="3">
    <source>
        <dbReference type="ARBA" id="ARBA00023163"/>
    </source>
</evidence>
<evidence type="ECO:0000256" key="2">
    <source>
        <dbReference type="ARBA" id="ARBA00023125"/>
    </source>
</evidence>
<dbReference type="PRINTS" id="PR00455">
    <property type="entry name" value="HTHTETR"/>
</dbReference>
<gene>
    <name evidence="6" type="ORF">NCTC10437_05632</name>
</gene>
<dbReference type="KEGG" id="mauu:NCTC10437_05632"/>
<feature type="domain" description="HTH tetR-type" evidence="5">
    <location>
        <begin position="22"/>
        <end position="82"/>
    </location>
</feature>
<dbReference type="PANTHER" id="PTHR30055:SF238">
    <property type="entry name" value="MYCOFACTOCIN BIOSYNTHESIS TRANSCRIPTIONAL REGULATOR MFTR-RELATED"/>
    <property type="match status" value="1"/>
</dbReference>
<dbReference type="PROSITE" id="PS50977">
    <property type="entry name" value="HTH_TETR_2"/>
    <property type="match status" value="1"/>
</dbReference>
<evidence type="ECO:0000313" key="7">
    <source>
        <dbReference type="Proteomes" id="UP000279306"/>
    </source>
</evidence>
<keyword evidence="3" id="KW-0804">Transcription</keyword>
<keyword evidence="1" id="KW-0805">Transcription regulation</keyword>
<dbReference type="InterPro" id="IPR041347">
    <property type="entry name" value="MftR_C"/>
</dbReference>
<name>A0A3S4RUB3_MYCAU</name>
<sequence>MTVHLKSVAVITRLRGMVRWAPGTPERLQEAALELFAAHGYEQTTATEIAAAVGLTERTFYRHFTDKREVLFHGQQVLADAFLAGVDGAPPTASPMEVGVQALRSASTFFPDDRRPHSRVRQSVIDKNPALQEREEHKLAVLGATLADALRGTGADGHTAEVVARTIVMAFGITFGRWISAGQQASFDDIVTDVLRGVAEATRPLDRLL</sequence>
<dbReference type="SUPFAM" id="SSF46689">
    <property type="entry name" value="Homeodomain-like"/>
    <property type="match status" value="1"/>
</dbReference>
<proteinExistence type="predicted"/>
<dbReference type="Pfam" id="PF00440">
    <property type="entry name" value="TetR_N"/>
    <property type="match status" value="1"/>
</dbReference>
<dbReference type="Gene3D" id="1.10.357.10">
    <property type="entry name" value="Tetracycline Repressor, domain 2"/>
    <property type="match status" value="1"/>
</dbReference>
<evidence type="ECO:0000256" key="1">
    <source>
        <dbReference type="ARBA" id="ARBA00023015"/>
    </source>
</evidence>
<accession>A0A3S4RUB3</accession>
<feature type="DNA-binding region" description="H-T-H motif" evidence="4">
    <location>
        <begin position="45"/>
        <end position="64"/>
    </location>
</feature>
<dbReference type="InterPro" id="IPR001647">
    <property type="entry name" value="HTH_TetR"/>
</dbReference>
<dbReference type="InterPro" id="IPR050109">
    <property type="entry name" value="HTH-type_TetR-like_transc_reg"/>
</dbReference>
<dbReference type="AlphaFoldDB" id="A0A3S4RUB3"/>
<protein>
    <submittedName>
        <fullName evidence="6">Transcriptional regulator</fullName>
    </submittedName>
</protein>
<evidence type="ECO:0000313" key="6">
    <source>
        <dbReference type="EMBL" id="VEG58600.1"/>
    </source>
</evidence>
<dbReference type="GO" id="GO:0003700">
    <property type="term" value="F:DNA-binding transcription factor activity"/>
    <property type="evidence" value="ECO:0007669"/>
    <property type="project" value="TreeGrafter"/>
</dbReference>
<reference evidence="6 7" key="1">
    <citation type="submission" date="2018-12" db="EMBL/GenBank/DDBJ databases">
        <authorList>
            <consortium name="Pathogen Informatics"/>
        </authorList>
    </citation>
    <scope>NUCLEOTIDE SEQUENCE [LARGE SCALE GENOMIC DNA]</scope>
    <source>
        <strain evidence="6 7">NCTC10437</strain>
    </source>
</reference>